<proteinExistence type="inferred from homology"/>
<evidence type="ECO:0000256" key="1">
    <source>
        <dbReference type="ARBA" id="ARBA00022517"/>
    </source>
</evidence>
<organism evidence="12 13">
    <name type="scientific">Coccomyxa subellipsoidea</name>
    <dbReference type="NCBI Taxonomy" id="248742"/>
    <lineage>
        <taxon>Eukaryota</taxon>
        <taxon>Viridiplantae</taxon>
        <taxon>Chlorophyta</taxon>
        <taxon>core chlorophytes</taxon>
        <taxon>Trebouxiophyceae</taxon>
        <taxon>Trebouxiophyceae incertae sedis</taxon>
        <taxon>Coccomyxaceae</taxon>
        <taxon>Coccomyxa</taxon>
    </lineage>
</organism>
<dbReference type="Pfam" id="PF07780">
    <property type="entry name" value="Spb1_C"/>
    <property type="match status" value="1"/>
</dbReference>
<evidence type="ECO:0000256" key="5">
    <source>
        <dbReference type="ARBA" id="ARBA00022691"/>
    </source>
</evidence>
<feature type="domain" description="Ribosomal RNA methyltransferase SPB1-like C-terminal" evidence="10">
    <location>
        <begin position="686"/>
        <end position="891"/>
    </location>
</feature>
<evidence type="ECO:0000256" key="8">
    <source>
        <dbReference type="SAM" id="MobiDB-lite"/>
    </source>
</evidence>
<feature type="compositionally biased region" description="Low complexity" evidence="8">
    <location>
        <begin position="435"/>
        <end position="467"/>
    </location>
</feature>
<comment type="similarity">
    <text evidence="7">Belongs to the class I-like SAM-binding methyltransferase superfamily. RNA methyltransferase RlmE family. SPB1 subfamily.</text>
</comment>
<feature type="binding site" evidence="7">
    <location>
        <position position="75"/>
    </location>
    <ligand>
        <name>S-adenosyl-L-methionine</name>
        <dbReference type="ChEBI" id="CHEBI:59789"/>
    </ligand>
</feature>
<feature type="active site" description="Proton acceptor" evidence="7">
    <location>
        <position position="156"/>
    </location>
</feature>
<feature type="compositionally biased region" description="Acidic residues" evidence="8">
    <location>
        <begin position="694"/>
        <end position="716"/>
    </location>
</feature>
<dbReference type="HAMAP" id="MF_01547">
    <property type="entry name" value="RNA_methyltr_E"/>
    <property type="match status" value="1"/>
</dbReference>
<feature type="domain" description="DUF3381" evidence="11">
    <location>
        <begin position="236"/>
        <end position="404"/>
    </location>
</feature>
<comment type="catalytic activity">
    <reaction evidence="7">
        <text>a ribonucleotide in rRNA + S-adenosyl-L-methionine = a 2'-O-methylribonucleotide in rRNA + S-adenosyl-L-homocysteine + H(+)</text>
        <dbReference type="Rhea" id="RHEA:48628"/>
        <dbReference type="Rhea" id="RHEA-COMP:12164"/>
        <dbReference type="Rhea" id="RHEA-COMP:12165"/>
        <dbReference type="ChEBI" id="CHEBI:15378"/>
        <dbReference type="ChEBI" id="CHEBI:57856"/>
        <dbReference type="ChEBI" id="CHEBI:59789"/>
        <dbReference type="ChEBI" id="CHEBI:90675"/>
        <dbReference type="ChEBI" id="CHEBI:90676"/>
    </reaction>
</comment>
<evidence type="ECO:0000313" key="13">
    <source>
        <dbReference type="Proteomes" id="UP001491310"/>
    </source>
</evidence>
<dbReference type="InterPro" id="IPR012920">
    <property type="entry name" value="rRNA_MeTfrase_SPB1-like_C"/>
</dbReference>
<dbReference type="InterPro" id="IPR028589">
    <property type="entry name" value="SPB1-like"/>
</dbReference>
<feature type="compositionally biased region" description="Low complexity" evidence="8">
    <location>
        <begin position="613"/>
        <end position="626"/>
    </location>
</feature>
<evidence type="ECO:0000259" key="10">
    <source>
        <dbReference type="Pfam" id="PF07780"/>
    </source>
</evidence>
<feature type="region of interest" description="Disordered" evidence="8">
    <location>
        <begin position="613"/>
        <end position="725"/>
    </location>
</feature>
<keyword evidence="4 7" id="KW-0808">Transferase</keyword>
<dbReference type="EC" id="2.1.1.-" evidence="7"/>
<name>A0ABR2YHR1_9CHLO</name>
<feature type="compositionally biased region" description="Basic and acidic residues" evidence="8">
    <location>
        <begin position="874"/>
        <end position="884"/>
    </location>
</feature>
<feature type="compositionally biased region" description="Basic and acidic residues" evidence="8">
    <location>
        <begin position="627"/>
        <end position="640"/>
    </location>
</feature>
<sequence length="913" mass="98976">MVKKAKGKHRLDKFYHLAKEQGFRSRAAFKLIQLNRQFHFLDRCRSVLDLCAAPGGWLQVAQKALPVSSLIIGIDLVPIRAIRGVRTIVGDITTQKARQAIKKEAGGELIECVLHDGAPNVGGAWSSEAYSQSALVLESLRLATDVLGPKGTFVTKIFRSKDYNALLYAFKQLFDKVEATKPAASRNTSAEIFVVCLGYKAPAKIDPRLLDPKHLFKEVTEETKQLGPDALLRQKVKQKRFREGYEDGLSSTHKAAPAVAFVASEEPVEMLGKYSRFELEGPNSEALAEGVQEETEAMAAFVRGHKATTAEIRALCSDLQVLGRSEFKQLLKWRLQVKKDLALSRAGAAAGEAAEEEPEKAEESELDEEEKILGEMDEVRAAAVVRAKKERRKRREAKTKARVRAAQLALSEGIANEDNGPDAMFSLAAMKGAKAAQKVAEAAVPDNAEAAAESSSESSGSDDGGSSSDEDSDDARRRYDAETEEALEDAYQGYLKRKGNREELEAAKAEAAQRVKRARLGKGSELSGVLGDHEGAASDEEGEEENGGRRGRKRPAAPMFTTVSAEEDEEEEEEEGGGLLVKLDEGRAGKPTSAAAVAARWFAQDMFDDPNIAAEEAAPKLAASGRAEAEPAAKPGREEGSDADEDAGNAPGPTAAAGAAKPVPEGGRSAPDQARPNQARPSQAQPETNGFEEVPMEADRDSDDSDDSDADSDGDSDCGLAAMDDNSRAEVLALARKMRNGRSKNDILDGAYHRYSFHDDDLPRWLYEDEKRHLRPPAVLSKEEVEAEKETMRAIDARPIKKVAEAKQRKRKRLQTRLTAARAKAEAVVGQEDLSERGKAREIEKLYAKARAGKGAKKGKPSRSAAYTSKKKGKPLDGRLRADQRQVGSKQKAKTAKKGRKGKGGSSGGAKRR</sequence>
<accession>A0ABR2YHR1</accession>
<feature type="compositionally biased region" description="Polar residues" evidence="8">
    <location>
        <begin position="675"/>
        <end position="688"/>
    </location>
</feature>
<feature type="binding site" evidence="7">
    <location>
        <position position="116"/>
    </location>
    <ligand>
        <name>S-adenosyl-L-methionine</name>
        <dbReference type="ChEBI" id="CHEBI:59789"/>
    </ligand>
</feature>
<evidence type="ECO:0000256" key="3">
    <source>
        <dbReference type="ARBA" id="ARBA00022603"/>
    </source>
</evidence>
<evidence type="ECO:0000313" key="12">
    <source>
        <dbReference type="EMBL" id="KAK9905574.1"/>
    </source>
</evidence>
<feature type="binding site" evidence="7">
    <location>
        <position position="57"/>
    </location>
    <ligand>
        <name>S-adenosyl-L-methionine</name>
        <dbReference type="ChEBI" id="CHEBI:59789"/>
    </ligand>
</feature>
<keyword evidence="1 7" id="KW-0690">Ribosome biogenesis</keyword>
<gene>
    <name evidence="12" type="ORF">WJX75_002352</name>
</gene>
<feature type="compositionally biased region" description="Basic residues" evidence="8">
    <location>
        <begin position="891"/>
        <end position="903"/>
    </location>
</feature>
<dbReference type="InterPro" id="IPR002877">
    <property type="entry name" value="RNA_MeTrfase_FtsJ_dom"/>
</dbReference>
<dbReference type="InterPro" id="IPR024576">
    <property type="entry name" value="rRNA_MeTfrase_Spb1_DUF3381"/>
</dbReference>
<keyword evidence="2 7" id="KW-0698">rRNA processing</keyword>
<feature type="compositionally biased region" description="Low complexity" evidence="8">
    <location>
        <begin position="648"/>
        <end position="667"/>
    </location>
</feature>
<dbReference type="PANTHER" id="PTHR10920">
    <property type="entry name" value="RIBOSOMAL RNA METHYLTRANSFERASE"/>
    <property type="match status" value="1"/>
</dbReference>
<evidence type="ECO:0000256" key="2">
    <source>
        <dbReference type="ARBA" id="ARBA00022552"/>
    </source>
</evidence>
<dbReference type="InterPro" id="IPR015507">
    <property type="entry name" value="rRNA-MeTfrase_E"/>
</dbReference>
<evidence type="ECO:0000256" key="7">
    <source>
        <dbReference type="HAMAP-Rule" id="MF_03163"/>
    </source>
</evidence>
<dbReference type="HAMAP" id="MF_03163">
    <property type="entry name" value="RNA_methyltr_E_SPB1"/>
    <property type="match status" value="1"/>
</dbReference>
<evidence type="ECO:0000259" key="11">
    <source>
        <dbReference type="Pfam" id="PF11861"/>
    </source>
</evidence>
<dbReference type="Pfam" id="PF11861">
    <property type="entry name" value="DUF3381"/>
    <property type="match status" value="1"/>
</dbReference>
<keyword evidence="3 7" id="KW-0489">Methyltransferase</keyword>
<comment type="subcellular location">
    <subcellularLocation>
        <location evidence="7">Nucleus</location>
        <location evidence="7">Nucleolus</location>
    </subcellularLocation>
</comment>
<evidence type="ECO:0000256" key="6">
    <source>
        <dbReference type="ARBA" id="ARBA00023242"/>
    </source>
</evidence>
<comment type="caution">
    <text evidence="12">The sequence shown here is derived from an EMBL/GenBank/DDBJ whole genome shotgun (WGS) entry which is preliminary data.</text>
</comment>
<dbReference type="InterPro" id="IPR029063">
    <property type="entry name" value="SAM-dependent_MTases_sf"/>
</dbReference>
<feature type="compositionally biased region" description="Gly residues" evidence="8">
    <location>
        <begin position="904"/>
        <end position="913"/>
    </location>
</feature>
<keyword evidence="13" id="KW-1185">Reference proteome</keyword>
<dbReference type="SUPFAM" id="SSF53335">
    <property type="entry name" value="S-adenosyl-L-methionine-dependent methyltransferases"/>
    <property type="match status" value="1"/>
</dbReference>
<dbReference type="InterPro" id="IPR050082">
    <property type="entry name" value="RNA_methyltr_RlmE"/>
</dbReference>
<feature type="compositionally biased region" description="Basic residues" evidence="8">
    <location>
        <begin position="851"/>
        <end position="861"/>
    </location>
</feature>
<reference evidence="12 13" key="1">
    <citation type="journal article" date="2024" name="Nat. Commun.">
        <title>Phylogenomics reveals the evolutionary origins of lichenization in chlorophyte algae.</title>
        <authorList>
            <person name="Puginier C."/>
            <person name="Libourel C."/>
            <person name="Otte J."/>
            <person name="Skaloud P."/>
            <person name="Haon M."/>
            <person name="Grisel S."/>
            <person name="Petersen M."/>
            <person name="Berrin J.G."/>
            <person name="Delaux P.M."/>
            <person name="Dal Grande F."/>
            <person name="Keller J."/>
        </authorList>
    </citation>
    <scope>NUCLEOTIDE SEQUENCE [LARGE SCALE GENOMIC DNA]</scope>
    <source>
        <strain evidence="12 13">SAG 216-7</strain>
    </source>
</reference>
<feature type="binding site" evidence="7">
    <location>
        <position position="91"/>
    </location>
    <ligand>
        <name>S-adenosyl-L-methionine</name>
        <dbReference type="ChEBI" id="CHEBI:59789"/>
    </ligand>
</feature>
<dbReference type="Proteomes" id="UP001491310">
    <property type="component" value="Unassembled WGS sequence"/>
</dbReference>
<feature type="region of interest" description="Disordered" evidence="8">
    <location>
        <begin position="848"/>
        <end position="913"/>
    </location>
</feature>
<feature type="compositionally biased region" description="Acidic residues" evidence="8">
    <location>
        <begin position="565"/>
        <end position="576"/>
    </location>
</feature>
<dbReference type="Pfam" id="PF01728">
    <property type="entry name" value="FtsJ"/>
    <property type="match status" value="1"/>
</dbReference>
<feature type="region of interest" description="Disordered" evidence="8">
    <location>
        <begin position="435"/>
        <end position="499"/>
    </location>
</feature>
<evidence type="ECO:0000256" key="4">
    <source>
        <dbReference type="ARBA" id="ARBA00022679"/>
    </source>
</evidence>
<dbReference type="Gene3D" id="3.40.50.150">
    <property type="entry name" value="Vaccinia Virus protein VP39"/>
    <property type="match status" value="1"/>
</dbReference>
<feature type="binding site" evidence="7">
    <location>
        <position position="55"/>
    </location>
    <ligand>
        <name>S-adenosyl-L-methionine</name>
        <dbReference type="ChEBI" id="CHEBI:59789"/>
    </ligand>
</feature>
<dbReference type="PANTHER" id="PTHR10920:SF13">
    <property type="entry name" value="PRE-RRNA 2'-O-RIBOSE RNA METHYLTRANSFERASE FTSJ3"/>
    <property type="match status" value="1"/>
</dbReference>
<keyword evidence="6 7" id="KW-0539">Nucleus</keyword>
<keyword evidence="5 7" id="KW-0949">S-adenosyl-L-methionine</keyword>
<dbReference type="EMBL" id="JALJOT010000011">
    <property type="protein sequence ID" value="KAK9905574.1"/>
    <property type="molecule type" value="Genomic_DNA"/>
</dbReference>
<comment type="function">
    <text evidence="7">Probable methyltransferase involved in the maturation of rRNA and in the biogenesis of ribosomal subunits.</text>
</comment>
<feature type="region of interest" description="Disordered" evidence="8">
    <location>
        <begin position="519"/>
        <end position="595"/>
    </location>
</feature>
<protein>
    <recommendedName>
        <fullName evidence="7">Putative rRNA methyltransferase</fullName>
        <ecNumber evidence="7">2.1.1.-</ecNumber>
    </recommendedName>
    <alternativeName>
        <fullName evidence="7">2'-O-ribose RNA methyltransferase SPB1 homolog</fullName>
    </alternativeName>
</protein>
<evidence type="ECO:0000259" key="9">
    <source>
        <dbReference type="Pfam" id="PF01728"/>
    </source>
</evidence>
<feature type="domain" description="Ribosomal RNA methyltransferase FtsJ" evidence="9">
    <location>
        <begin position="23"/>
        <end position="199"/>
    </location>
</feature>